<dbReference type="Pfam" id="PF08905">
    <property type="entry name" value="DUF1850"/>
    <property type="match status" value="1"/>
</dbReference>
<sequence length="175" mass="20141">MNRFRMPKKKRWLLAATVMALLLWYAGYPSQQILAFEDPDNGKLLSYLPVADGDYFQIKYTHSIHLSDVYEEYMIQDDRLFPSRLIYEDTAVGMPANAEAGQTFTMEDGKYILSDLQGSTDKLYLTIGAVRANHQIIYKDTAYSLQDNIGPGETIAIVSRHMNHWTLWKGEKLHE</sequence>
<protein>
    <recommendedName>
        <fullName evidence="3">DUF1850 domain-containing protein</fullName>
    </recommendedName>
</protein>
<reference evidence="2" key="1">
    <citation type="submission" date="2016-10" db="EMBL/GenBank/DDBJ databases">
        <authorList>
            <person name="Varghese N."/>
            <person name="Submissions S."/>
        </authorList>
    </citation>
    <scope>NUCLEOTIDE SEQUENCE [LARGE SCALE GENOMIC DNA]</scope>
    <source>
        <strain evidence="2">DSM 21620</strain>
    </source>
</reference>
<organism evidence="1 2">
    <name type="scientific">Terribacillus halophilus</name>
    <dbReference type="NCBI Taxonomy" id="361279"/>
    <lineage>
        <taxon>Bacteria</taxon>
        <taxon>Bacillati</taxon>
        <taxon>Bacillota</taxon>
        <taxon>Bacilli</taxon>
        <taxon>Bacillales</taxon>
        <taxon>Bacillaceae</taxon>
        <taxon>Terribacillus</taxon>
    </lineage>
</organism>
<evidence type="ECO:0008006" key="3">
    <source>
        <dbReference type="Google" id="ProtNLM"/>
    </source>
</evidence>
<dbReference type="OrthoDB" id="4304at2"/>
<evidence type="ECO:0000313" key="1">
    <source>
        <dbReference type="EMBL" id="SDC48918.1"/>
    </source>
</evidence>
<gene>
    <name evidence="1" type="ORF">SAMN05421663_102554</name>
</gene>
<dbReference type="Proteomes" id="UP000198666">
    <property type="component" value="Unassembled WGS sequence"/>
</dbReference>
<dbReference type="RefSeq" id="WP_093726355.1">
    <property type="nucleotide sequence ID" value="NZ_FMZB01000002.1"/>
</dbReference>
<dbReference type="EMBL" id="FMZB01000002">
    <property type="protein sequence ID" value="SDC48918.1"/>
    <property type="molecule type" value="Genomic_DNA"/>
</dbReference>
<dbReference type="InterPro" id="IPR015001">
    <property type="entry name" value="DUF1850"/>
</dbReference>
<dbReference type="STRING" id="361279.SAMN05421663_102554"/>
<evidence type="ECO:0000313" key="2">
    <source>
        <dbReference type="Proteomes" id="UP000198666"/>
    </source>
</evidence>
<keyword evidence="2" id="KW-1185">Reference proteome</keyword>
<proteinExistence type="predicted"/>
<accession>A0A1G6M038</accession>
<dbReference type="AlphaFoldDB" id="A0A1G6M038"/>
<name>A0A1G6M038_9BACI</name>